<reference evidence="2" key="1">
    <citation type="submission" date="2023-07" db="EMBL/GenBank/DDBJ databases">
        <title>Two novel species in the genus Flavivirga.</title>
        <authorList>
            <person name="Kwon K."/>
        </authorList>
    </citation>
    <scope>NUCLEOTIDE SEQUENCE</scope>
    <source>
        <strain evidence="2">KACC 14158</strain>
    </source>
</reference>
<sequence length="151" mass="17815">MKFVKKIKLLMLGIFISIMGLGAQEDILKESLTTEQNKLMEEQRTLIKTNRNAFKSSLTAEQLAILENVTLSKQERREALIKTFTEDQKFLLEENKAKVNRLKEQFRATLTTEQRQQIRTRSKNRRGEDRNELRESVKSDRMKKRKQKDNG</sequence>
<dbReference type="Proteomes" id="UP001176806">
    <property type="component" value="Unassembled WGS sequence"/>
</dbReference>
<feature type="compositionally biased region" description="Basic and acidic residues" evidence="1">
    <location>
        <begin position="125"/>
        <end position="140"/>
    </location>
</feature>
<evidence type="ECO:0000313" key="3">
    <source>
        <dbReference type="Proteomes" id="UP001176806"/>
    </source>
</evidence>
<proteinExistence type="predicted"/>
<dbReference type="EMBL" id="JAUOEL010000005">
    <property type="protein sequence ID" value="MDO5975646.1"/>
    <property type="molecule type" value="Genomic_DNA"/>
</dbReference>
<gene>
    <name evidence="2" type="ORF">Q4Q40_15740</name>
</gene>
<feature type="region of interest" description="Disordered" evidence="1">
    <location>
        <begin position="110"/>
        <end position="151"/>
    </location>
</feature>
<organism evidence="2 3">
    <name type="scientific">Flavivirga jejuensis</name>
    <dbReference type="NCBI Taxonomy" id="870487"/>
    <lineage>
        <taxon>Bacteria</taxon>
        <taxon>Pseudomonadati</taxon>
        <taxon>Bacteroidota</taxon>
        <taxon>Flavobacteriia</taxon>
        <taxon>Flavobacteriales</taxon>
        <taxon>Flavobacteriaceae</taxon>
        <taxon>Flavivirga</taxon>
    </lineage>
</organism>
<feature type="compositionally biased region" description="Basic residues" evidence="1">
    <location>
        <begin position="141"/>
        <end position="151"/>
    </location>
</feature>
<protein>
    <recommendedName>
        <fullName evidence="4">Spy/CpxP family protein refolding chaperone</fullName>
    </recommendedName>
</protein>
<evidence type="ECO:0000313" key="2">
    <source>
        <dbReference type="EMBL" id="MDO5975646.1"/>
    </source>
</evidence>
<evidence type="ECO:0008006" key="4">
    <source>
        <dbReference type="Google" id="ProtNLM"/>
    </source>
</evidence>
<name>A0ABT8WR60_9FLAO</name>
<evidence type="ECO:0000256" key="1">
    <source>
        <dbReference type="SAM" id="MobiDB-lite"/>
    </source>
</evidence>
<keyword evidence="3" id="KW-1185">Reference proteome</keyword>
<accession>A0ABT8WR60</accession>
<dbReference type="RefSeq" id="WP_303302858.1">
    <property type="nucleotide sequence ID" value="NZ_BAABDA010000050.1"/>
</dbReference>
<comment type="caution">
    <text evidence="2">The sequence shown here is derived from an EMBL/GenBank/DDBJ whole genome shotgun (WGS) entry which is preliminary data.</text>
</comment>